<keyword evidence="3 6" id="KW-0812">Transmembrane</keyword>
<dbReference type="SUPFAM" id="SSF81338">
    <property type="entry name" value="Aquaporin-like"/>
    <property type="match status" value="1"/>
</dbReference>
<keyword evidence="2 6" id="KW-0813">Transport</keyword>
<keyword evidence="4 7" id="KW-1133">Transmembrane helix</keyword>
<evidence type="ECO:0000313" key="8">
    <source>
        <dbReference type="EMBL" id="GLC28318.1"/>
    </source>
</evidence>
<dbReference type="InterPro" id="IPR000425">
    <property type="entry name" value="MIP"/>
</dbReference>
<keyword evidence="9" id="KW-1185">Reference proteome</keyword>
<dbReference type="PANTHER" id="PTHR45724">
    <property type="entry name" value="AQUAPORIN NIP2-1"/>
    <property type="match status" value="1"/>
</dbReference>
<dbReference type="GO" id="GO:0015267">
    <property type="term" value="F:channel activity"/>
    <property type="evidence" value="ECO:0007669"/>
    <property type="project" value="InterPro"/>
</dbReference>
<evidence type="ECO:0000256" key="5">
    <source>
        <dbReference type="ARBA" id="ARBA00023136"/>
    </source>
</evidence>
<dbReference type="Pfam" id="PF00230">
    <property type="entry name" value="MIP"/>
    <property type="match status" value="1"/>
</dbReference>
<evidence type="ECO:0000256" key="1">
    <source>
        <dbReference type="ARBA" id="ARBA00004141"/>
    </source>
</evidence>
<feature type="transmembrane region" description="Helical" evidence="7">
    <location>
        <begin position="20"/>
        <end position="41"/>
    </location>
</feature>
<feature type="transmembrane region" description="Helical" evidence="7">
    <location>
        <begin position="102"/>
        <end position="127"/>
    </location>
</feature>
<evidence type="ECO:0000313" key="9">
    <source>
        <dbReference type="Proteomes" id="UP001161325"/>
    </source>
</evidence>
<keyword evidence="5 7" id="KW-0472">Membrane</keyword>
<proteinExistence type="inferred from homology"/>
<gene>
    <name evidence="8" type="ORF">rosag_48310</name>
</gene>
<dbReference type="InterPro" id="IPR034294">
    <property type="entry name" value="Aquaporin_transptr"/>
</dbReference>
<evidence type="ECO:0000256" key="6">
    <source>
        <dbReference type="RuleBase" id="RU000477"/>
    </source>
</evidence>
<dbReference type="EMBL" id="BRXS01000009">
    <property type="protein sequence ID" value="GLC28318.1"/>
    <property type="molecule type" value="Genomic_DNA"/>
</dbReference>
<organism evidence="8 9">
    <name type="scientific">Roseisolibacter agri</name>
    <dbReference type="NCBI Taxonomy" id="2014610"/>
    <lineage>
        <taxon>Bacteria</taxon>
        <taxon>Pseudomonadati</taxon>
        <taxon>Gemmatimonadota</taxon>
        <taxon>Gemmatimonadia</taxon>
        <taxon>Gemmatimonadales</taxon>
        <taxon>Gemmatimonadaceae</taxon>
        <taxon>Roseisolibacter</taxon>
    </lineage>
</organism>
<dbReference type="Gene3D" id="1.20.1080.10">
    <property type="entry name" value="Glycerol uptake facilitator protein"/>
    <property type="match status" value="1"/>
</dbReference>
<dbReference type="AlphaFoldDB" id="A0AA37VD15"/>
<comment type="caution">
    <text evidence="8">The sequence shown here is derived from an EMBL/GenBank/DDBJ whole genome shotgun (WGS) entry which is preliminary data.</text>
</comment>
<dbReference type="PRINTS" id="PR00783">
    <property type="entry name" value="MINTRINSICP"/>
</dbReference>
<accession>A0AA37VD15</accession>
<dbReference type="Proteomes" id="UP001161325">
    <property type="component" value="Unassembled WGS sequence"/>
</dbReference>
<dbReference type="PROSITE" id="PS00221">
    <property type="entry name" value="MIP"/>
    <property type="match status" value="1"/>
</dbReference>
<evidence type="ECO:0000256" key="4">
    <source>
        <dbReference type="ARBA" id="ARBA00022989"/>
    </source>
</evidence>
<feature type="transmembrane region" description="Helical" evidence="7">
    <location>
        <begin position="178"/>
        <end position="195"/>
    </location>
</feature>
<evidence type="ECO:0000256" key="3">
    <source>
        <dbReference type="ARBA" id="ARBA00022692"/>
    </source>
</evidence>
<feature type="transmembrane region" description="Helical" evidence="7">
    <location>
        <begin position="139"/>
        <end position="158"/>
    </location>
</feature>
<evidence type="ECO:0000256" key="2">
    <source>
        <dbReference type="ARBA" id="ARBA00022448"/>
    </source>
</evidence>
<reference evidence="8" key="1">
    <citation type="submission" date="2022-08" db="EMBL/GenBank/DDBJ databases">
        <title>Draft genome sequencing of Roseisolibacter agri AW1220.</title>
        <authorList>
            <person name="Tobiishi Y."/>
            <person name="Tonouchi A."/>
        </authorList>
    </citation>
    <scope>NUCLEOTIDE SEQUENCE</scope>
    <source>
        <strain evidence="8">AW1220</strain>
    </source>
</reference>
<name>A0AA37VD15_9BACT</name>
<evidence type="ECO:0000256" key="7">
    <source>
        <dbReference type="SAM" id="Phobius"/>
    </source>
</evidence>
<comment type="subcellular location">
    <subcellularLocation>
        <location evidence="1">Membrane</location>
        <topology evidence="1">Multi-pass membrane protein</topology>
    </subcellularLocation>
</comment>
<dbReference type="GO" id="GO:0016020">
    <property type="term" value="C:membrane"/>
    <property type="evidence" value="ECO:0007669"/>
    <property type="project" value="UniProtKB-SubCell"/>
</dbReference>
<protein>
    <recommendedName>
        <fullName evidence="10">Aquaporin</fullName>
    </recommendedName>
</protein>
<dbReference type="PANTHER" id="PTHR45724:SF13">
    <property type="entry name" value="AQUAPORIN NIP1-1-RELATED"/>
    <property type="match status" value="1"/>
</dbReference>
<feature type="transmembrane region" description="Helical" evidence="7">
    <location>
        <begin position="68"/>
        <end position="90"/>
    </location>
</feature>
<dbReference type="InterPro" id="IPR023271">
    <property type="entry name" value="Aquaporin-like"/>
</dbReference>
<evidence type="ECO:0008006" key="10">
    <source>
        <dbReference type="Google" id="ProtNLM"/>
    </source>
</evidence>
<comment type="similarity">
    <text evidence="6">Belongs to the MIP/aquaporin (TC 1.A.8) family.</text>
</comment>
<dbReference type="InterPro" id="IPR022357">
    <property type="entry name" value="MIP_CS"/>
</dbReference>
<sequence length="220" mass="22122">MLLVTFGAGSVMTDAITGGALGSVGIAATFAIVVTALVTALGHVSGAHLNPAVTIAFWSMRRFPAREVPPYVLAQCAGATGGALLLRAALGRVAQVGATVPHVPVATAFGVELVFSFALFLVIAAVATDARTPPALAPFAVGGTVGLCALQGALTGASMNPARSLGPAVASGTFTAHWLYWVAPIAGMLAAARLFDWLRDTRAHPTSPRGAALGVEGPID</sequence>